<dbReference type="OrthoDB" id="9816380at2"/>
<feature type="domain" description="AsmA" evidence="1">
    <location>
        <begin position="10"/>
        <end position="117"/>
    </location>
</feature>
<keyword evidence="3" id="KW-1185">Reference proteome</keyword>
<dbReference type="EMBL" id="NPEU01000399">
    <property type="protein sequence ID" value="RAI32837.1"/>
    <property type="molecule type" value="Genomic_DNA"/>
</dbReference>
<evidence type="ECO:0000259" key="1">
    <source>
        <dbReference type="Pfam" id="PF05170"/>
    </source>
</evidence>
<gene>
    <name evidence="2" type="ORF">CH338_23530</name>
</gene>
<organism evidence="2 3">
    <name type="scientific">Rhodoplanes elegans</name>
    <dbReference type="NCBI Taxonomy" id="29408"/>
    <lineage>
        <taxon>Bacteria</taxon>
        <taxon>Pseudomonadati</taxon>
        <taxon>Pseudomonadota</taxon>
        <taxon>Alphaproteobacteria</taxon>
        <taxon>Hyphomicrobiales</taxon>
        <taxon>Nitrobacteraceae</taxon>
        <taxon>Rhodoplanes</taxon>
    </lineage>
</organism>
<dbReference type="Pfam" id="PF05170">
    <property type="entry name" value="AsmA"/>
    <property type="match status" value="2"/>
</dbReference>
<name>A0A327K335_9BRAD</name>
<sequence length="1137" mass="116582">MQTTLLGLAVAMILALVTALVGPHFVDWDGFRDSIEAEATRAVGTPVAITGPIDVRLLPTPSLDLKSVALATGGVRMSARGMRVELALGALMRGEWRVAELTLDSPQLDLSLDAAGRVRGAALPSGFDPDVLSVERLVVENGRAVLADPATGSAVTLDTVSFKGDLRSLAGPLRGEGAFVTGGRVYGVRVGAGRAAADGGVRLRLNVDPLDQPFAIETDGTLWLAGSPRYDGNLALSRSAGAPLGAAAGRPREPWRVAGKVEATPSRVRLAQGEVTYGAEERAVRLAGSADLVLGRFPRLDLAVVGRNVDLDRLDGAPHAAAGQAAGPAGLPDVLRRLMPGLAPPLPVAATVEVDQLVAGGTVYQTIRGRLATTADGITLDGVELRLPGLTQMRLAGTLRTRGADLAFAGPVSVESSDPRALGAWIEGRAETGKDRPLGVLRAKGDVALERDRIAADGLSLTIDRRTVEGRVAYTRAASGRPSRLEADIRSAEVDLEGAVALLGEAFAGSRIGWPGEATIGVAAGKVAWGGIAAERVEARVGYGKDGLTIERLSVGDLRGATLSGAGRIDTSITAPQGAVTLDVKAPRTDALLGLLDEVAPEQARALRRYAAALGAAELRARLDVAPALHDPAAPNAKRSTASLTVDGRLGTIRLALTAGATGDPADPTKAQVRLDGTVEAKEGAALAALTGLDRLVALDQRPATVSLSGSGRLDGEVTGKLDVASGGLWVSATSNSRREADGPSGRAEVTVTASDARFLVPAGAGPVPLSLHTRLTLSGPDLRLDDLAGRLAGASLKGHLGLHLAEPRAVTGRIATSDLDVAPLVAAFAGAARRPSPAAGREAAPWSAEPFGRPGFADLFGRVEIEAGRATLLPGLVARDLRTAVRFDGFAVAVEEARGRLADGGLSLDAELRQVPMGLSLRTRLALADADLAALVPGSGKTPPATGRVSISAELDGIGLSPAALVGALHGSGAVTVTDVQLAGLDPTAVDAGIAAVERGLPLERLAGWLGPALEGGRLTVGKAGGAVSVVDGRVRLGPMETTADGTDVKLSAGFDLAADALDARITLVGPGRDDAPGGRRPELGLALRGPWAAPKRTVDTTALVTWVTLRTVEQEAKRLEVAEREAKRREALAEA</sequence>
<feature type="non-terminal residue" evidence="2">
    <location>
        <position position="1137"/>
    </location>
</feature>
<dbReference type="PANTHER" id="PTHR30441:SF4">
    <property type="entry name" value="PROTEIN ASMA"/>
    <property type="match status" value="1"/>
</dbReference>
<accession>A0A327K335</accession>
<dbReference type="RefSeq" id="WP_111359513.1">
    <property type="nucleotide sequence ID" value="NZ_NPEU01000399.1"/>
</dbReference>
<dbReference type="AlphaFoldDB" id="A0A327K335"/>
<dbReference type="PANTHER" id="PTHR30441">
    <property type="entry name" value="DUF748 DOMAIN-CONTAINING PROTEIN"/>
    <property type="match status" value="1"/>
</dbReference>
<dbReference type="GO" id="GO:0090313">
    <property type="term" value="P:regulation of protein targeting to membrane"/>
    <property type="evidence" value="ECO:0007669"/>
    <property type="project" value="TreeGrafter"/>
</dbReference>
<dbReference type="GO" id="GO:0005886">
    <property type="term" value="C:plasma membrane"/>
    <property type="evidence" value="ECO:0007669"/>
    <property type="project" value="TreeGrafter"/>
</dbReference>
<feature type="domain" description="AsmA" evidence="1">
    <location>
        <begin position="842"/>
        <end position="987"/>
    </location>
</feature>
<proteinExistence type="predicted"/>
<dbReference type="Proteomes" id="UP000248863">
    <property type="component" value="Unassembled WGS sequence"/>
</dbReference>
<comment type="caution">
    <text evidence="2">The sequence shown here is derived from an EMBL/GenBank/DDBJ whole genome shotgun (WGS) entry which is preliminary data.</text>
</comment>
<reference evidence="2 3" key="1">
    <citation type="submission" date="2017-07" db="EMBL/GenBank/DDBJ databases">
        <title>Draft Genome Sequences of Select Purple Nonsulfur Bacteria.</title>
        <authorList>
            <person name="Lasarre B."/>
            <person name="Mckinlay J.B."/>
        </authorList>
    </citation>
    <scope>NUCLEOTIDE SEQUENCE [LARGE SCALE GENOMIC DNA]</scope>
    <source>
        <strain evidence="2 3">DSM 11907</strain>
    </source>
</reference>
<evidence type="ECO:0000313" key="3">
    <source>
        <dbReference type="Proteomes" id="UP000248863"/>
    </source>
</evidence>
<evidence type="ECO:0000313" key="2">
    <source>
        <dbReference type="EMBL" id="RAI32837.1"/>
    </source>
</evidence>
<protein>
    <recommendedName>
        <fullName evidence="1">AsmA domain-containing protein</fullName>
    </recommendedName>
</protein>
<dbReference type="InterPro" id="IPR052894">
    <property type="entry name" value="AsmA-related"/>
</dbReference>
<dbReference type="InterPro" id="IPR007844">
    <property type="entry name" value="AsmA"/>
</dbReference>